<reference evidence="2" key="1">
    <citation type="journal article" date="2021" name="Nat. Commun.">
        <title>Genetic determinants of endophytism in the Arabidopsis root mycobiome.</title>
        <authorList>
            <person name="Mesny F."/>
            <person name="Miyauchi S."/>
            <person name="Thiergart T."/>
            <person name="Pickel B."/>
            <person name="Atanasova L."/>
            <person name="Karlsson M."/>
            <person name="Huettel B."/>
            <person name="Barry K.W."/>
            <person name="Haridas S."/>
            <person name="Chen C."/>
            <person name="Bauer D."/>
            <person name="Andreopoulos W."/>
            <person name="Pangilinan J."/>
            <person name="LaButti K."/>
            <person name="Riley R."/>
            <person name="Lipzen A."/>
            <person name="Clum A."/>
            <person name="Drula E."/>
            <person name="Henrissat B."/>
            <person name="Kohler A."/>
            <person name="Grigoriev I.V."/>
            <person name="Martin F.M."/>
            <person name="Hacquard S."/>
        </authorList>
    </citation>
    <scope>NUCLEOTIDE SEQUENCE</scope>
    <source>
        <strain evidence="2">MPI-CAGE-CH-0235</strain>
    </source>
</reference>
<feature type="compositionally biased region" description="Basic and acidic residues" evidence="1">
    <location>
        <begin position="528"/>
        <end position="548"/>
    </location>
</feature>
<feature type="region of interest" description="Disordered" evidence="1">
    <location>
        <begin position="528"/>
        <end position="553"/>
    </location>
</feature>
<feature type="region of interest" description="Disordered" evidence="1">
    <location>
        <begin position="1"/>
        <end position="49"/>
    </location>
</feature>
<sequence>MRLELEPPLRFPTFKSLEPVEQSKTNNTNSKNDLRVEGPVGNEDEPKGKLSDDKCIASIYGKLEGAERAVWQTQLWEYDLTTGNATKVPLQALEGRKKDHRSKSSISLPIFKAVLDETGFSRSRVFVAAFTLSEEGIQPSTKRVLSCWKTRFLIKADQLLSQDIRRKLNNSNLNPPEGRKDVSVSFQSTDEYNGILPPEAGLDWVELRKPESGPLVSQINTLRRIRHAIGSLMAYLVKTFLESAPTGHVLLPESRTTRTSEYHYVMVTIFYITKHYPSVRWSWAARTKFNAANLLGRALRSSLTNANPLPCNAGVRLITRENDVLLDWLHNECIFTCLWDQVVPREWKPSLAEIKSRRKLARTTLTQRLASGGPYRAEDEIVDRLGFLAELFPEIADAKTIASRVSKRIEAREFSSSIRPCQLQQGQPGYTGGPWEIHALCHHSRLMVAYRRLLVADVSNTRQEELEDIETFKKKFCPFLTTDGSLVPCWERSNSASRQGFLRSEATAVLGSTLLDLLQSDLKYLDSTKNTEEEKDGAGKSGEGRKIPDSTGPIASKANIDYLLFKPPQRYHPEDFLNSLDDTPHLYTTRYMKKIRIPGGVRKVLSTGTVHASDLGDLEKSLPSLSDKRFKFETLQQLKNFCERKASKRTADDLEDTLFAPEVVEHLGSVQLSATHWRQLVNVFDAALSRDRLESEPKAIVDKLEEEELTAMKSLKVIDTKVSDPLPTSTCILANGDDKLLGDSVSGSFLTTLARY</sequence>
<protein>
    <submittedName>
        <fullName evidence="2">Uncharacterized protein</fullName>
    </submittedName>
</protein>
<dbReference type="AlphaFoldDB" id="A0A8K0WJF7"/>
<evidence type="ECO:0000313" key="2">
    <source>
        <dbReference type="EMBL" id="KAH7303390.1"/>
    </source>
</evidence>
<organism evidence="2 3">
    <name type="scientific">Stachybotrys elegans</name>
    <dbReference type="NCBI Taxonomy" id="80388"/>
    <lineage>
        <taxon>Eukaryota</taxon>
        <taxon>Fungi</taxon>
        <taxon>Dikarya</taxon>
        <taxon>Ascomycota</taxon>
        <taxon>Pezizomycotina</taxon>
        <taxon>Sordariomycetes</taxon>
        <taxon>Hypocreomycetidae</taxon>
        <taxon>Hypocreales</taxon>
        <taxon>Stachybotryaceae</taxon>
        <taxon>Stachybotrys</taxon>
    </lineage>
</organism>
<keyword evidence="3" id="KW-1185">Reference proteome</keyword>
<accession>A0A8K0WJF7</accession>
<dbReference type="EMBL" id="JAGPNK010000034">
    <property type="protein sequence ID" value="KAH7303390.1"/>
    <property type="molecule type" value="Genomic_DNA"/>
</dbReference>
<feature type="compositionally biased region" description="Polar residues" evidence="1">
    <location>
        <begin position="22"/>
        <end position="31"/>
    </location>
</feature>
<dbReference type="Proteomes" id="UP000813444">
    <property type="component" value="Unassembled WGS sequence"/>
</dbReference>
<evidence type="ECO:0000256" key="1">
    <source>
        <dbReference type="SAM" id="MobiDB-lite"/>
    </source>
</evidence>
<gene>
    <name evidence="2" type="ORF">B0I35DRAFT_179574</name>
</gene>
<dbReference type="OrthoDB" id="5430750at2759"/>
<comment type="caution">
    <text evidence="2">The sequence shown here is derived from an EMBL/GenBank/DDBJ whole genome shotgun (WGS) entry which is preliminary data.</text>
</comment>
<evidence type="ECO:0000313" key="3">
    <source>
        <dbReference type="Proteomes" id="UP000813444"/>
    </source>
</evidence>
<name>A0A8K0WJF7_9HYPO</name>
<proteinExistence type="predicted"/>